<keyword evidence="1" id="KW-1133">Transmembrane helix</keyword>
<evidence type="ECO:0000313" key="4">
    <source>
        <dbReference type="Proteomes" id="UP001161580"/>
    </source>
</evidence>
<accession>A0AAE3QES8</accession>
<dbReference type="AlphaFoldDB" id="A0AAE3QES8"/>
<dbReference type="Proteomes" id="UP001161580">
    <property type="component" value="Unassembled WGS sequence"/>
</dbReference>
<evidence type="ECO:0000256" key="1">
    <source>
        <dbReference type="SAM" id="Phobius"/>
    </source>
</evidence>
<proteinExistence type="predicted"/>
<protein>
    <submittedName>
        <fullName evidence="3">DUF1624 domain-containing protein</fullName>
    </submittedName>
</protein>
<evidence type="ECO:0000313" key="3">
    <source>
        <dbReference type="EMBL" id="MDI7924482.1"/>
    </source>
</evidence>
<feature type="transmembrane region" description="Helical" evidence="1">
    <location>
        <begin position="115"/>
        <end position="134"/>
    </location>
</feature>
<sequence>MAAEPAPSDADRSKARIGLLDTARGVALLAMATYHFSWDLEFFGYLDAGTTTQGLWKLYARAIASSFLFLAGFSLVLGHFPAIRWRSYWKRLAMIFAAAMAITVGTAIAVPNGMIFFGILHSIAAASLVGLLFLRLPALVAIVAAVAVVVAPFYLRSPFFDTPFLWWLGLSETLPRSNDYVPLLPWLAPFLLGLAMAKIAMSRGWLVTLAAFGTGSGPFAKAGRHSLLVYLLHQPILMAIVYAISLVHPPAQIDPGAAYVGNCEATCSVEEDAAFCARFCGCTLERLNEQKLFTALQQGQVSPEKDERIQRIALECSTVSR</sequence>
<keyword evidence="1" id="KW-0812">Transmembrane</keyword>
<name>A0AAE3QES8_9HYPH</name>
<feature type="transmembrane region" description="Helical" evidence="1">
    <location>
        <begin position="180"/>
        <end position="197"/>
    </location>
</feature>
<comment type="caution">
    <text evidence="3">The sequence shown here is derived from an EMBL/GenBank/DDBJ whole genome shotgun (WGS) entry which is preliminary data.</text>
</comment>
<keyword evidence="1" id="KW-0472">Membrane</keyword>
<dbReference type="EMBL" id="JALDYZ010000015">
    <property type="protein sequence ID" value="MDI7924482.1"/>
    <property type="molecule type" value="Genomic_DNA"/>
</dbReference>
<feature type="transmembrane region" description="Helical" evidence="1">
    <location>
        <begin position="92"/>
        <end position="109"/>
    </location>
</feature>
<feature type="transmembrane region" description="Helical" evidence="1">
    <location>
        <begin position="58"/>
        <end position="80"/>
    </location>
</feature>
<evidence type="ECO:0000259" key="2">
    <source>
        <dbReference type="Pfam" id="PF07786"/>
    </source>
</evidence>
<gene>
    <name evidence="3" type="ORF">MRS75_20670</name>
</gene>
<feature type="domain" description="Heparan-alpha-glucosaminide N-acetyltransferase catalytic" evidence="2">
    <location>
        <begin position="16"/>
        <end position="235"/>
    </location>
</feature>
<dbReference type="RefSeq" id="WP_311788370.1">
    <property type="nucleotide sequence ID" value="NZ_JALDYY010000015.1"/>
</dbReference>
<feature type="transmembrane region" description="Helical" evidence="1">
    <location>
        <begin position="227"/>
        <end position="247"/>
    </location>
</feature>
<keyword evidence="4" id="KW-1185">Reference proteome</keyword>
<reference evidence="3" key="1">
    <citation type="submission" date="2022-03" db="EMBL/GenBank/DDBJ databases">
        <title>Fererhizobium litorale gen. nov., sp. nov., isolated from sandy sediments of the Sea of Japan seashore.</title>
        <authorList>
            <person name="Romanenko L."/>
            <person name="Kurilenko V."/>
            <person name="Otstavnykh N."/>
            <person name="Svetashev V."/>
            <person name="Tekutyeva L."/>
            <person name="Isaeva M."/>
            <person name="Mikhailov V."/>
        </authorList>
    </citation>
    <scope>NUCLEOTIDE SEQUENCE</scope>
    <source>
        <strain evidence="3">KMM 9576</strain>
    </source>
</reference>
<dbReference type="InterPro" id="IPR012429">
    <property type="entry name" value="HGSNAT_cat"/>
</dbReference>
<feature type="transmembrane region" description="Helical" evidence="1">
    <location>
        <begin position="139"/>
        <end position="160"/>
    </location>
</feature>
<dbReference type="Pfam" id="PF07786">
    <property type="entry name" value="HGSNAT_cat"/>
    <property type="match status" value="1"/>
</dbReference>
<feature type="transmembrane region" description="Helical" evidence="1">
    <location>
        <begin position="17"/>
        <end position="38"/>
    </location>
</feature>
<organism evidence="3 4">
    <name type="scientific">Ferirhizobium litorale</name>
    <dbReference type="NCBI Taxonomy" id="2927786"/>
    <lineage>
        <taxon>Bacteria</taxon>
        <taxon>Pseudomonadati</taxon>
        <taxon>Pseudomonadota</taxon>
        <taxon>Alphaproteobacteria</taxon>
        <taxon>Hyphomicrobiales</taxon>
        <taxon>Rhizobiaceae</taxon>
        <taxon>Ferirhizobium</taxon>
    </lineage>
</organism>